<proteinExistence type="predicted"/>
<dbReference type="EMBL" id="JAAGMN010010234">
    <property type="protein sequence ID" value="NEE23305.1"/>
    <property type="molecule type" value="Genomic_DNA"/>
</dbReference>
<evidence type="ECO:0000259" key="1">
    <source>
        <dbReference type="Pfam" id="PF08659"/>
    </source>
</evidence>
<dbReference type="Gene3D" id="3.40.50.720">
    <property type="entry name" value="NAD(P)-binding Rossmann-like Domain"/>
    <property type="match status" value="1"/>
</dbReference>
<dbReference type="Pfam" id="PF08659">
    <property type="entry name" value="KR"/>
    <property type="match status" value="1"/>
</dbReference>
<dbReference type="AlphaFoldDB" id="A0A6G3XZP8"/>
<feature type="non-terminal residue" evidence="2">
    <location>
        <position position="103"/>
    </location>
</feature>
<feature type="domain" description="Ketoreductase (KR)" evidence="1">
    <location>
        <begin position="2"/>
        <end position="101"/>
    </location>
</feature>
<organism evidence="2">
    <name type="scientific">Streptomyces sp. SID7499</name>
    <dbReference type="NCBI Taxonomy" id="2706086"/>
    <lineage>
        <taxon>Bacteria</taxon>
        <taxon>Bacillati</taxon>
        <taxon>Actinomycetota</taxon>
        <taxon>Actinomycetes</taxon>
        <taxon>Kitasatosporales</taxon>
        <taxon>Streptomycetaceae</taxon>
        <taxon>Streptomyces</taxon>
    </lineage>
</organism>
<protein>
    <submittedName>
        <fullName evidence="2">SDR family oxidoreductase</fullName>
    </submittedName>
</protein>
<accession>A0A6G3XZP8</accession>
<dbReference type="InterPro" id="IPR013968">
    <property type="entry name" value="PKS_KR"/>
</dbReference>
<dbReference type="InterPro" id="IPR036291">
    <property type="entry name" value="NAD(P)-bd_dom_sf"/>
</dbReference>
<reference evidence="2" key="1">
    <citation type="submission" date="2020-01" db="EMBL/GenBank/DDBJ databases">
        <title>Insect and environment-associated Actinomycetes.</title>
        <authorList>
            <person name="Currrie C."/>
            <person name="Chevrette M."/>
            <person name="Carlson C."/>
            <person name="Stubbendieck R."/>
            <person name="Wendt-Pienkowski E."/>
        </authorList>
    </citation>
    <scope>NUCLEOTIDE SEQUENCE</scope>
    <source>
        <strain evidence="2">SID7499</strain>
    </source>
</reference>
<name>A0A6G3XZP8_9ACTN</name>
<comment type="caution">
    <text evidence="2">The sequence shown here is derived from an EMBL/GenBank/DDBJ whole genome shotgun (WGS) entry which is preliminary data.</text>
</comment>
<sequence>MTCDVSDAVALGAVLDRVEESFGPVAGVVHAAGDISSAAGFSPLGDIMADGLEAGLALQGSAKVHGTRALEQVLAGRSLDFCVLMSSNAALLAGPGLSLYAPV</sequence>
<evidence type="ECO:0000313" key="2">
    <source>
        <dbReference type="EMBL" id="NEE23305.1"/>
    </source>
</evidence>
<gene>
    <name evidence="2" type="ORF">G3M58_94755</name>
</gene>
<dbReference type="SUPFAM" id="SSF51735">
    <property type="entry name" value="NAD(P)-binding Rossmann-fold domains"/>
    <property type="match status" value="1"/>
</dbReference>